<protein>
    <recommendedName>
        <fullName evidence="4">Secreted protein</fullName>
    </recommendedName>
</protein>
<feature type="compositionally biased region" description="Low complexity" evidence="1">
    <location>
        <begin position="224"/>
        <end position="245"/>
    </location>
</feature>
<evidence type="ECO:0000256" key="1">
    <source>
        <dbReference type="SAM" id="MobiDB-lite"/>
    </source>
</evidence>
<feature type="compositionally biased region" description="Basic and acidic residues" evidence="1">
    <location>
        <begin position="287"/>
        <end position="307"/>
    </location>
</feature>
<gene>
    <name evidence="2" type="ORF">IHE55_08345</name>
</gene>
<feature type="region of interest" description="Disordered" evidence="1">
    <location>
        <begin position="176"/>
        <end position="307"/>
    </location>
</feature>
<accession>A0ABS0NI84</accession>
<proteinExistence type="predicted"/>
<feature type="compositionally biased region" description="Gly residues" evidence="1">
    <location>
        <begin position="191"/>
        <end position="201"/>
    </location>
</feature>
<evidence type="ECO:0000313" key="3">
    <source>
        <dbReference type="Proteomes" id="UP000807371"/>
    </source>
</evidence>
<organism evidence="2 3">
    <name type="scientific">Streptomyces pactum</name>
    <dbReference type="NCBI Taxonomy" id="68249"/>
    <lineage>
        <taxon>Bacteria</taxon>
        <taxon>Bacillati</taxon>
        <taxon>Actinomycetota</taxon>
        <taxon>Actinomycetes</taxon>
        <taxon>Kitasatosporales</taxon>
        <taxon>Streptomycetaceae</taxon>
        <taxon>Streptomyces</taxon>
    </lineage>
</organism>
<dbReference type="RefSeq" id="WP_197988452.1">
    <property type="nucleotide sequence ID" value="NZ_JACYXC010000001.1"/>
</dbReference>
<sequence length="307" mass="31799">MESVILILTLLVVVILGLGVYLGVKAVRAAKRGVDRTISHARRTVEDTALRAKSLGQPGPSGDLAQLRLSLRRSMAATEEALRAGAAEDASLGESLALFQRLRVHADELDAELRRAEREPDKSRVAARLPELRERTQHVTHSADSLRWAAQDRARRFAQDDLADLSRQIETEAGALRHWAPAPDAAHSSYRGGGLTGGDLAGGDLPATENPGVSEHSGTPERPAASGAARASEAAGATGAAAGVTGASGGGGTSGAHSAGGPDPAGSAQEPAGPAAGQAPPPALEAPPEHLWRPEHSWQRAPRPERG</sequence>
<comment type="caution">
    <text evidence="2">The sequence shown here is derived from an EMBL/GenBank/DDBJ whole genome shotgun (WGS) entry which is preliminary data.</text>
</comment>
<evidence type="ECO:0000313" key="2">
    <source>
        <dbReference type="EMBL" id="MBH5334804.1"/>
    </source>
</evidence>
<reference evidence="2 3" key="1">
    <citation type="submission" date="2020-09" db="EMBL/GenBank/DDBJ databases">
        <title>Biosynthesis of the nuclear factor of activated T cells inhibitor NFAT-133 and its congeners in Streptomyces pactum.</title>
        <authorList>
            <person name="Zhou W."/>
            <person name="Posri P."/>
            <person name="Abugrain M.E."/>
            <person name="Weisberg A.J."/>
            <person name="Chang J.H."/>
            <person name="Mahmud T."/>
        </authorList>
    </citation>
    <scope>NUCLEOTIDE SEQUENCE [LARGE SCALE GENOMIC DNA]</scope>
    <source>
        <strain evidence="2 3">ATCC 27456</strain>
    </source>
</reference>
<feature type="region of interest" description="Disordered" evidence="1">
    <location>
        <begin position="115"/>
        <end position="144"/>
    </location>
</feature>
<keyword evidence="3" id="KW-1185">Reference proteome</keyword>
<name>A0ABS0NI84_9ACTN</name>
<feature type="compositionally biased region" description="Low complexity" evidence="1">
    <location>
        <begin position="255"/>
        <end position="278"/>
    </location>
</feature>
<dbReference type="Proteomes" id="UP000807371">
    <property type="component" value="Unassembled WGS sequence"/>
</dbReference>
<evidence type="ECO:0008006" key="4">
    <source>
        <dbReference type="Google" id="ProtNLM"/>
    </source>
</evidence>
<dbReference type="EMBL" id="JACYXC010000001">
    <property type="protein sequence ID" value="MBH5334804.1"/>
    <property type="molecule type" value="Genomic_DNA"/>
</dbReference>
<feature type="compositionally biased region" description="Basic and acidic residues" evidence="1">
    <location>
        <begin position="115"/>
        <end position="137"/>
    </location>
</feature>